<reference evidence="1 3" key="2">
    <citation type="submission" date="2018-09" db="EMBL/GenBank/DDBJ databases">
        <title>Complete Genome sequences of three Leptospira mayottensis isolates obtained from Tenrecid mammals endemic to the Malagasy region.</title>
        <authorList>
            <person name="Cordonin C."/>
            <person name="Toty C."/>
        </authorList>
    </citation>
    <scope>NUCLEOTIDE SEQUENCE [LARGE SCALE GENOMIC DNA]</scope>
    <source>
        <strain evidence="1 3">MDI222</strain>
    </source>
</reference>
<dbReference type="EMBL" id="CP030144">
    <property type="protein sequence ID" value="AXR62914.1"/>
    <property type="molecule type" value="Genomic_DNA"/>
</dbReference>
<evidence type="ECO:0000313" key="2">
    <source>
        <dbReference type="EMBL" id="AXR63109.1"/>
    </source>
</evidence>
<name>A0ABM6Y522_9LEPT</name>
<dbReference type="Proteomes" id="UP000258889">
    <property type="component" value="Chromosome i"/>
</dbReference>
<gene>
    <name evidence="1" type="ORF">DQM28_00205</name>
    <name evidence="2" type="ORF">DQM28_01435</name>
</gene>
<proteinExistence type="predicted"/>
<evidence type="ECO:0000313" key="1">
    <source>
        <dbReference type="EMBL" id="AXR62914.1"/>
    </source>
</evidence>
<reference evidence="1 3" key="1">
    <citation type="submission" date="2018-06" db="EMBL/GenBank/DDBJ databases">
        <authorList>
            <person name="Tortosa P."/>
        </authorList>
    </citation>
    <scope>NUCLEOTIDE SEQUENCE [LARGE SCALE GENOMIC DNA]</scope>
    <source>
        <strain evidence="1 3">MDI222</strain>
    </source>
</reference>
<sequence length="215" mass="24470">MGLFRILLILIYVIGLQINEEILMKNNSKFEVGKLIYLCVQKCLLISILVQACMPIYGVDFSTFKIHLRGLGPIHINDTLFQIEKKLSAKLVGGKENDYNGQECHFYTVPGLSGISLMFIGKTKDLRLSRIYISNSTFQTLSGIKINSDMTSILSTYKNNIKREKEHYTGDTMLVFEPKDFYDKDFRMIFLTNNKKVTGISVGRIPEIFAVEGCD</sequence>
<dbReference type="EMBL" id="CP030144">
    <property type="protein sequence ID" value="AXR63109.1"/>
    <property type="molecule type" value="Genomic_DNA"/>
</dbReference>
<accession>A0ABM6Y522</accession>
<keyword evidence="3" id="KW-1185">Reference proteome</keyword>
<evidence type="ECO:0000313" key="3">
    <source>
        <dbReference type="Proteomes" id="UP000258889"/>
    </source>
</evidence>
<protein>
    <submittedName>
        <fullName evidence="1">Uncharacterized protein</fullName>
    </submittedName>
</protein>
<organism evidence="1 3">
    <name type="scientific">Leptospira mayottensis</name>
    <dbReference type="NCBI Taxonomy" id="1137606"/>
    <lineage>
        <taxon>Bacteria</taxon>
        <taxon>Pseudomonadati</taxon>
        <taxon>Spirochaetota</taxon>
        <taxon>Spirochaetia</taxon>
        <taxon>Leptospirales</taxon>
        <taxon>Leptospiraceae</taxon>
        <taxon>Leptospira</taxon>
    </lineage>
</organism>